<dbReference type="InterPro" id="IPR036322">
    <property type="entry name" value="WD40_repeat_dom_sf"/>
</dbReference>
<evidence type="ECO:0000313" key="6">
    <source>
        <dbReference type="Proteomes" id="UP000747110"/>
    </source>
</evidence>
<dbReference type="Gene3D" id="2.130.10.10">
    <property type="entry name" value="YVTN repeat-like/Quinoprotein amine dehydrogenase"/>
    <property type="match status" value="2"/>
</dbReference>
<accession>A0A8J4FVD6</accession>
<evidence type="ECO:0000256" key="2">
    <source>
        <dbReference type="ARBA" id="ARBA00022737"/>
    </source>
</evidence>
<protein>
    <submittedName>
        <fullName evidence="5">Uncharacterized protein</fullName>
    </submittedName>
</protein>
<feature type="compositionally biased region" description="Low complexity" evidence="4">
    <location>
        <begin position="204"/>
        <end position="216"/>
    </location>
</feature>
<dbReference type="InterPro" id="IPR015943">
    <property type="entry name" value="WD40/YVTN_repeat-like_dom_sf"/>
</dbReference>
<dbReference type="EMBL" id="BNCP01000070">
    <property type="protein sequence ID" value="GIL91898.1"/>
    <property type="molecule type" value="Genomic_DNA"/>
</dbReference>
<dbReference type="InterPro" id="IPR051179">
    <property type="entry name" value="WD_repeat_multifunction"/>
</dbReference>
<sequence>MRSMNIDPSPRRSITSSNPVPAAGTSSSIGPSQWKAHDDCYYQEWANICPTCCDVFWHPDAGEVLLIADEEGHISLWRIASRELLWTSRYRQCNNTAAAAGSPNAGHGNSERTSGSTEPTDEWSPVATCKAISGGRAIVTGHRDGSIKKWDIRSAQPAPSSPQPAPSSPQPAPSSPQPAQLQPSAPSSPQPAPSSPQPAPSSPQPALSSPPSAQAADPSITANSANPDSSSTSLTFVTVPTSFSTTFYTVPTPSISRVRTKYGINRIAVSGDGERILTHAHEGDKVICWSANNMETVEERFWIDAQVICSALSKDGKKAIAVSRPRQSSNNCALVFLWDIENEEEEEQLLQGSNNTTGQLDVWDISWPAKLVAAANEDGSLCVWDVAAAGHLRDKTMQERRHMRYKTKFNDGARSCCRFSPCGQFILVGGRNVGELVLLESKYGQELLRAYAPAQVSEYLYVLALAKIWKQVQPRHTCDCFITYYTLAVPSEFLYGCFVCVNSVGTVSSP</sequence>
<proteinExistence type="predicted"/>
<gene>
    <name evidence="5" type="ORF">Vretifemale_19493</name>
</gene>
<feature type="region of interest" description="Disordered" evidence="4">
    <location>
        <begin position="97"/>
        <end position="124"/>
    </location>
</feature>
<dbReference type="InterPro" id="IPR001680">
    <property type="entry name" value="WD40_rpt"/>
</dbReference>
<organism evidence="5 6">
    <name type="scientific">Volvox reticuliferus</name>
    <dbReference type="NCBI Taxonomy" id="1737510"/>
    <lineage>
        <taxon>Eukaryota</taxon>
        <taxon>Viridiplantae</taxon>
        <taxon>Chlorophyta</taxon>
        <taxon>core chlorophytes</taxon>
        <taxon>Chlorophyceae</taxon>
        <taxon>CS clade</taxon>
        <taxon>Chlamydomonadales</taxon>
        <taxon>Volvocaceae</taxon>
        <taxon>Volvox</taxon>
    </lineage>
</organism>
<feature type="compositionally biased region" description="Polar residues" evidence="4">
    <location>
        <begin position="12"/>
        <end position="31"/>
    </location>
</feature>
<reference evidence="5" key="1">
    <citation type="journal article" date="2021" name="Proc. Natl. Acad. Sci. U.S.A.">
        <title>Three genomes in the algal genus Volvox reveal the fate of a haploid sex-determining region after a transition to homothallism.</title>
        <authorList>
            <person name="Yamamoto K."/>
            <person name="Hamaji T."/>
            <person name="Kawai-Toyooka H."/>
            <person name="Matsuzaki R."/>
            <person name="Takahashi F."/>
            <person name="Nishimura Y."/>
            <person name="Kawachi M."/>
            <person name="Noguchi H."/>
            <person name="Minakuchi Y."/>
            <person name="Umen J.G."/>
            <person name="Toyoda A."/>
            <person name="Nozaki H."/>
        </authorList>
    </citation>
    <scope>NUCLEOTIDE SEQUENCE</scope>
    <source>
        <strain evidence="5">NIES-3786</strain>
    </source>
</reference>
<name>A0A8J4FVD6_9CHLO</name>
<dbReference type="AlphaFoldDB" id="A0A8J4FVD6"/>
<dbReference type="SUPFAM" id="SSF50978">
    <property type="entry name" value="WD40 repeat-like"/>
    <property type="match status" value="1"/>
</dbReference>
<keyword evidence="2" id="KW-0677">Repeat</keyword>
<dbReference type="PROSITE" id="PS50082">
    <property type="entry name" value="WD_REPEATS_2"/>
    <property type="match status" value="1"/>
</dbReference>
<dbReference type="OrthoDB" id="273067at2759"/>
<keyword evidence="1 3" id="KW-0853">WD repeat</keyword>
<dbReference type="SMART" id="SM00320">
    <property type="entry name" value="WD40"/>
    <property type="match status" value="4"/>
</dbReference>
<evidence type="ECO:0000256" key="4">
    <source>
        <dbReference type="SAM" id="MobiDB-lite"/>
    </source>
</evidence>
<comment type="caution">
    <text evidence="5">The sequence shown here is derived from an EMBL/GenBank/DDBJ whole genome shotgun (WGS) entry which is preliminary data.</text>
</comment>
<feature type="compositionally biased region" description="Pro residues" evidence="4">
    <location>
        <begin position="159"/>
        <end position="176"/>
    </location>
</feature>
<feature type="repeat" description="WD" evidence="3">
    <location>
        <begin position="135"/>
        <end position="160"/>
    </location>
</feature>
<keyword evidence="6" id="KW-1185">Reference proteome</keyword>
<feature type="region of interest" description="Disordered" evidence="4">
    <location>
        <begin position="154"/>
        <end position="233"/>
    </location>
</feature>
<feature type="compositionally biased region" description="Pro residues" evidence="4">
    <location>
        <begin position="186"/>
        <end position="203"/>
    </location>
</feature>
<evidence type="ECO:0000313" key="5">
    <source>
        <dbReference type="EMBL" id="GIL91898.1"/>
    </source>
</evidence>
<evidence type="ECO:0000256" key="1">
    <source>
        <dbReference type="ARBA" id="ARBA00022574"/>
    </source>
</evidence>
<dbReference type="Proteomes" id="UP000747110">
    <property type="component" value="Unassembled WGS sequence"/>
</dbReference>
<feature type="region of interest" description="Disordered" evidence="4">
    <location>
        <begin position="1"/>
        <end position="34"/>
    </location>
</feature>
<evidence type="ECO:0000256" key="3">
    <source>
        <dbReference type="PROSITE-ProRule" id="PRU00221"/>
    </source>
</evidence>
<dbReference type="PANTHER" id="PTHR19857">
    <property type="entry name" value="MITOCHONDRIAL DIVISION PROTEIN 1-RELATED"/>
    <property type="match status" value="1"/>
</dbReference>